<name>A0AA39WQ02_9PEZI</name>
<dbReference type="InterPro" id="IPR001841">
    <property type="entry name" value="Znf_RING"/>
</dbReference>
<evidence type="ECO:0000256" key="4">
    <source>
        <dbReference type="ARBA" id="ARBA00022723"/>
    </source>
</evidence>
<organism evidence="12 13">
    <name type="scientific">Immersiella caudata</name>
    <dbReference type="NCBI Taxonomy" id="314043"/>
    <lineage>
        <taxon>Eukaryota</taxon>
        <taxon>Fungi</taxon>
        <taxon>Dikarya</taxon>
        <taxon>Ascomycota</taxon>
        <taxon>Pezizomycotina</taxon>
        <taxon>Sordariomycetes</taxon>
        <taxon>Sordariomycetidae</taxon>
        <taxon>Sordariales</taxon>
        <taxon>Lasiosphaeriaceae</taxon>
        <taxon>Immersiella</taxon>
    </lineage>
</organism>
<reference evidence="12" key="1">
    <citation type="submission" date="2023-06" db="EMBL/GenBank/DDBJ databases">
        <title>Genome-scale phylogeny and comparative genomics of the fungal order Sordariales.</title>
        <authorList>
            <consortium name="Lawrence Berkeley National Laboratory"/>
            <person name="Hensen N."/>
            <person name="Bonometti L."/>
            <person name="Westerberg I."/>
            <person name="Brannstrom I.O."/>
            <person name="Guillou S."/>
            <person name="Cros-Aarteil S."/>
            <person name="Calhoun S."/>
            <person name="Haridas S."/>
            <person name="Kuo A."/>
            <person name="Mondo S."/>
            <person name="Pangilinan J."/>
            <person name="Riley R."/>
            <person name="Labutti K."/>
            <person name="Andreopoulos B."/>
            <person name="Lipzen A."/>
            <person name="Chen C."/>
            <person name="Yanf M."/>
            <person name="Daum C."/>
            <person name="Ng V."/>
            <person name="Clum A."/>
            <person name="Steindorff A."/>
            <person name="Ohm R."/>
            <person name="Martin F."/>
            <person name="Silar P."/>
            <person name="Natvig D."/>
            <person name="Lalanne C."/>
            <person name="Gautier V."/>
            <person name="Ament-Velasquez S.L."/>
            <person name="Kruys A."/>
            <person name="Hutchinson M.I."/>
            <person name="Powell A.J."/>
            <person name="Barry K."/>
            <person name="Miller A.N."/>
            <person name="Grigoriev I.V."/>
            <person name="Debuchy R."/>
            <person name="Gladieux P."/>
            <person name="Thoren M.H."/>
            <person name="Johannesson H."/>
        </authorList>
    </citation>
    <scope>NUCLEOTIDE SEQUENCE</scope>
    <source>
        <strain evidence="12">CBS 606.72</strain>
    </source>
</reference>
<dbReference type="EC" id="2.3.2.31" evidence="2"/>
<dbReference type="Proteomes" id="UP001175000">
    <property type="component" value="Unassembled WGS sequence"/>
</dbReference>
<protein>
    <recommendedName>
        <fullName evidence="2">RBR-type E3 ubiquitin transferase</fullName>
        <ecNumber evidence="2">2.3.2.31</ecNumber>
    </recommendedName>
</protein>
<evidence type="ECO:0000256" key="8">
    <source>
        <dbReference type="ARBA" id="ARBA00022833"/>
    </source>
</evidence>
<keyword evidence="13" id="KW-1185">Reference proteome</keyword>
<keyword evidence="3" id="KW-0808">Transferase</keyword>
<evidence type="ECO:0000256" key="7">
    <source>
        <dbReference type="ARBA" id="ARBA00022786"/>
    </source>
</evidence>
<dbReference type="CDD" id="cd20335">
    <property type="entry name" value="BRcat_RBR"/>
    <property type="match status" value="1"/>
</dbReference>
<keyword evidence="8" id="KW-0862">Zinc</keyword>
<keyword evidence="7" id="KW-0833">Ubl conjugation pathway</keyword>
<evidence type="ECO:0000256" key="5">
    <source>
        <dbReference type="ARBA" id="ARBA00022737"/>
    </source>
</evidence>
<feature type="domain" description="RING-type" evidence="10">
    <location>
        <begin position="21"/>
        <end position="76"/>
    </location>
</feature>
<dbReference type="PROSITE" id="PS50089">
    <property type="entry name" value="ZF_RING_2"/>
    <property type="match status" value="1"/>
</dbReference>
<keyword evidence="4" id="KW-0479">Metal-binding</keyword>
<evidence type="ECO:0000259" key="10">
    <source>
        <dbReference type="PROSITE" id="PS50089"/>
    </source>
</evidence>
<dbReference type="GO" id="GO:0016567">
    <property type="term" value="P:protein ubiquitination"/>
    <property type="evidence" value="ECO:0007669"/>
    <property type="project" value="InterPro"/>
</dbReference>
<evidence type="ECO:0000256" key="1">
    <source>
        <dbReference type="ARBA" id="ARBA00001798"/>
    </source>
</evidence>
<dbReference type="SMART" id="SM00184">
    <property type="entry name" value="RING"/>
    <property type="match status" value="1"/>
</dbReference>
<gene>
    <name evidence="12" type="ORF">B0T14DRAFT_430801</name>
</gene>
<evidence type="ECO:0000256" key="9">
    <source>
        <dbReference type="PROSITE-ProRule" id="PRU00175"/>
    </source>
</evidence>
<proteinExistence type="predicted"/>
<dbReference type="InterPro" id="IPR031127">
    <property type="entry name" value="E3_UB_ligase_RBR"/>
</dbReference>
<dbReference type="SMART" id="SM00647">
    <property type="entry name" value="IBR"/>
    <property type="match status" value="1"/>
</dbReference>
<dbReference type="Pfam" id="PF01485">
    <property type="entry name" value="IBR"/>
    <property type="match status" value="1"/>
</dbReference>
<dbReference type="GO" id="GO:0061630">
    <property type="term" value="F:ubiquitin protein ligase activity"/>
    <property type="evidence" value="ECO:0007669"/>
    <property type="project" value="UniProtKB-EC"/>
</dbReference>
<dbReference type="PANTHER" id="PTHR11685">
    <property type="entry name" value="RBR FAMILY RING FINGER AND IBR DOMAIN-CONTAINING"/>
    <property type="match status" value="1"/>
</dbReference>
<feature type="domain" description="RING-type" evidence="11">
    <location>
        <begin position="17"/>
        <end position="216"/>
    </location>
</feature>
<dbReference type="Gene3D" id="1.20.120.1750">
    <property type="match status" value="1"/>
</dbReference>
<sequence>MDTIQLTTYSFRFPTIETQECAVCFDTKALAAFPASTLTSTCRHSPSTCLVCIKSSIRSDLEAGKPSSRLACPECESLLSFDDVLKYADDESRGRYEELAMREALEGDEDFIWCAAGCGSGQVHSGGTEQPIVKCTLCGSRTCFQHKTAWHAGLTCDEWDLVQARNDTPVDDISARVGDDVRIRRYREVKASEETIKQTTKKCPGCARSIEKNGGW</sequence>
<dbReference type="SUPFAM" id="SSF57850">
    <property type="entry name" value="RING/U-box"/>
    <property type="match status" value="2"/>
</dbReference>
<evidence type="ECO:0000256" key="6">
    <source>
        <dbReference type="ARBA" id="ARBA00022771"/>
    </source>
</evidence>
<dbReference type="PROSITE" id="PS51873">
    <property type="entry name" value="TRIAD"/>
    <property type="match status" value="1"/>
</dbReference>
<evidence type="ECO:0000313" key="12">
    <source>
        <dbReference type="EMBL" id="KAK0619466.1"/>
    </source>
</evidence>
<dbReference type="EMBL" id="JAULSU010000004">
    <property type="protein sequence ID" value="KAK0619466.1"/>
    <property type="molecule type" value="Genomic_DNA"/>
</dbReference>
<evidence type="ECO:0000313" key="13">
    <source>
        <dbReference type="Proteomes" id="UP001175000"/>
    </source>
</evidence>
<dbReference type="AlphaFoldDB" id="A0AA39WQ02"/>
<comment type="caution">
    <text evidence="12">The sequence shown here is derived from an EMBL/GenBank/DDBJ whole genome shotgun (WGS) entry which is preliminary data.</text>
</comment>
<dbReference type="InterPro" id="IPR002867">
    <property type="entry name" value="IBR_dom"/>
</dbReference>
<dbReference type="GO" id="GO:0008270">
    <property type="term" value="F:zinc ion binding"/>
    <property type="evidence" value="ECO:0007669"/>
    <property type="project" value="UniProtKB-KW"/>
</dbReference>
<evidence type="ECO:0000256" key="3">
    <source>
        <dbReference type="ARBA" id="ARBA00022679"/>
    </source>
</evidence>
<evidence type="ECO:0000259" key="11">
    <source>
        <dbReference type="PROSITE" id="PS51873"/>
    </source>
</evidence>
<evidence type="ECO:0000256" key="2">
    <source>
        <dbReference type="ARBA" id="ARBA00012251"/>
    </source>
</evidence>
<accession>A0AA39WQ02</accession>
<keyword evidence="6 9" id="KW-0863">Zinc-finger</keyword>
<comment type="catalytic activity">
    <reaction evidence="1">
        <text>[E2 ubiquitin-conjugating enzyme]-S-ubiquitinyl-L-cysteine + [acceptor protein]-L-lysine = [E2 ubiquitin-conjugating enzyme]-L-cysteine + [acceptor protein]-N(6)-ubiquitinyl-L-lysine.</text>
        <dbReference type="EC" id="2.3.2.31"/>
    </reaction>
</comment>
<keyword evidence="5" id="KW-0677">Repeat</keyword>
<dbReference type="InterPro" id="IPR044066">
    <property type="entry name" value="TRIAD_supradom"/>
</dbReference>